<dbReference type="InterPro" id="IPR029016">
    <property type="entry name" value="GAF-like_dom_sf"/>
</dbReference>
<dbReference type="AlphaFoldDB" id="T1ALN2"/>
<dbReference type="EMBL" id="AUZX01007740">
    <property type="protein sequence ID" value="EQD58292.1"/>
    <property type="molecule type" value="Genomic_DNA"/>
</dbReference>
<proteinExistence type="predicted"/>
<dbReference type="SUPFAM" id="SSF55781">
    <property type="entry name" value="GAF domain-like"/>
    <property type="match status" value="1"/>
</dbReference>
<comment type="caution">
    <text evidence="1">The sequence shown here is derived from an EMBL/GenBank/DDBJ whole genome shotgun (WGS) entry which is preliminary data.</text>
</comment>
<reference evidence="1" key="2">
    <citation type="journal article" date="2014" name="ISME J.">
        <title>Microbial stratification in low pH oxic and suboxic macroscopic growths along an acid mine drainage.</title>
        <authorList>
            <person name="Mendez-Garcia C."/>
            <person name="Mesa V."/>
            <person name="Sprenger R.R."/>
            <person name="Richter M."/>
            <person name="Diez M.S."/>
            <person name="Solano J."/>
            <person name="Bargiela R."/>
            <person name="Golyshina O.V."/>
            <person name="Manteca A."/>
            <person name="Ramos J.L."/>
            <person name="Gallego J.R."/>
            <person name="Llorente I."/>
            <person name="Martins Dos Santos V.A."/>
            <person name="Jensen O.N."/>
            <person name="Pelaez A.I."/>
            <person name="Sanchez J."/>
            <person name="Ferrer M."/>
        </authorList>
    </citation>
    <scope>NUCLEOTIDE SEQUENCE</scope>
</reference>
<gene>
    <name evidence="1" type="ORF">B1A_10847</name>
</gene>
<name>T1ALN2_9ZZZZ</name>
<sequence>RQRGERLQASLFRIAELAGTSDSLESFYAAVHRVIGGLLYARNFYIALLSEDDRELQFPYSVDERDAVRRPRRIGRGLTEYVITRGAAL</sequence>
<feature type="non-terminal residue" evidence="1">
    <location>
        <position position="1"/>
    </location>
</feature>
<evidence type="ECO:0000313" key="1">
    <source>
        <dbReference type="EMBL" id="EQD58292.1"/>
    </source>
</evidence>
<dbReference type="Gene3D" id="3.30.450.40">
    <property type="match status" value="1"/>
</dbReference>
<accession>T1ALN2</accession>
<protein>
    <submittedName>
        <fullName evidence="1">Diguanylate cyclase/phosphodiesterase with GAF sensor</fullName>
    </submittedName>
</protein>
<organism evidence="1">
    <name type="scientific">mine drainage metagenome</name>
    <dbReference type="NCBI Taxonomy" id="410659"/>
    <lineage>
        <taxon>unclassified sequences</taxon>
        <taxon>metagenomes</taxon>
        <taxon>ecological metagenomes</taxon>
    </lineage>
</organism>
<feature type="non-terminal residue" evidence="1">
    <location>
        <position position="89"/>
    </location>
</feature>
<reference evidence="1" key="1">
    <citation type="submission" date="2013-08" db="EMBL/GenBank/DDBJ databases">
        <authorList>
            <person name="Mendez C."/>
            <person name="Richter M."/>
            <person name="Ferrer M."/>
            <person name="Sanchez J."/>
        </authorList>
    </citation>
    <scope>NUCLEOTIDE SEQUENCE</scope>
</reference>